<evidence type="ECO:0000256" key="9">
    <source>
        <dbReference type="ARBA" id="ARBA00022840"/>
    </source>
</evidence>
<sequence length="580" mass="67449">MINKSKPQRYISFGKKLFVSYMALLIIPIFVIGYYSYTSSIKSFKEKTRSTIHGTLSQIRDNIDYKMDAIKNISDDLYFDQTMQDILSTYEEDYFSYDNMSHYLSPKLTNIVNSAISDIWVNLYIDNSNVPEIFFNRGNEINPLSAGKDFEIMHKERLEAQEWYRNFNYPDEVYGQTLVWSQVDKDTDFGNVSLLRRLINFNNSNKEIGFIRIITRISDLFKSVDYKKITETSSLVILNENGKKIYYSSPEGEFNVQNSHSDDYLIIEEELSGLNWKLLAYIPQSFFQENADKVRNVIFIVCIINLLILIMVGALFSRYFTRRVTKIIMTANYFREGDFYKRIHFKSRDEFSEIGDAFNDMGKNIEALIQNLYVSNLQKKEAELESLQAQINPHFLYNTLSSISQLAKFGELQKLQKTVLGLAKFYRLSLNEGRIFTTVDKEIEHAKTYVGLQKVKYEDHLQVLYDIDPQVLQYKTIKLILQPFIENALQHAWFGDQINIRITVQLVDENIVFRIIDDGVGISREILEQILDLNGVQIGYGIRNVDMRVKLQFGEEYGVALFSRRGIGTSVSISIPISRD</sequence>
<dbReference type="GO" id="GO:0005524">
    <property type="term" value="F:ATP binding"/>
    <property type="evidence" value="ECO:0007669"/>
    <property type="project" value="UniProtKB-KW"/>
</dbReference>
<keyword evidence="9" id="KW-0067">ATP-binding</keyword>
<protein>
    <recommendedName>
        <fullName evidence="3">histidine kinase</fullName>
        <ecNumber evidence="3">2.7.13.3</ecNumber>
    </recommendedName>
</protein>
<evidence type="ECO:0000313" key="16">
    <source>
        <dbReference type="Proteomes" id="UP000426246"/>
    </source>
</evidence>
<keyword evidence="5" id="KW-0597">Phosphoprotein</keyword>
<dbReference type="InterPro" id="IPR010559">
    <property type="entry name" value="Sig_transdc_His_kin_internal"/>
</dbReference>
<dbReference type="AlphaFoldDB" id="A0A6B8RR86"/>
<proteinExistence type="predicted"/>
<keyword evidence="8 15" id="KW-0418">Kinase</keyword>
<dbReference type="GO" id="GO:0000155">
    <property type="term" value="F:phosphorelay sensor kinase activity"/>
    <property type="evidence" value="ECO:0007669"/>
    <property type="project" value="InterPro"/>
</dbReference>
<comment type="subcellular location">
    <subcellularLocation>
        <location evidence="2">Cell membrane</location>
        <topology evidence="2">Multi-pass membrane protein</topology>
    </subcellularLocation>
</comment>
<evidence type="ECO:0000259" key="13">
    <source>
        <dbReference type="PROSITE" id="PS50109"/>
    </source>
</evidence>
<evidence type="ECO:0000256" key="2">
    <source>
        <dbReference type="ARBA" id="ARBA00004651"/>
    </source>
</evidence>
<dbReference type="Gene3D" id="3.30.565.10">
    <property type="entry name" value="Histidine kinase-like ATPase, C-terminal domain"/>
    <property type="match status" value="1"/>
</dbReference>
<evidence type="ECO:0000256" key="11">
    <source>
        <dbReference type="ARBA" id="ARBA00023136"/>
    </source>
</evidence>
<feature type="domain" description="HAMP" evidence="14">
    <location>
        <begin position="318"/>
        <end position="370"/>
    </location>
</feature>
<dbReference type="Pfam" id="PF06580">
    <property type="entry name" value="His_kinase"/>
    <property type="match status" value="1"/>
</dbReference>
<dbReference type="CDD" id="cd06225">
    <property type="entry name" value="HAMP"/>
    <property type="match status" value="1"/>
</dbReference>
<dbReference type="Pfam" id="PF02518">
    <property type="entry name" value="HATPase_c"/>
    <property type="match status" value="1"/>
</dbReference>
<keyword evidence="16" id="KW-1185">Reference proteome</keyword>
<gene>
    <name evidence="15" type="ORF">EHS13_27520</name>
</gene>
<organism evidence="15 16">
    <name type="scientific">Paenibacillus psychroresistens</name>
    <dbReference type="NCBI Taxonomy" id="1778678"/>
    <lineage>
        <taxon>Bacteria</taxon>
        <taxon>Bacillati</taxon>
        <taxon>Bacillota</taxon>
        <taxon>Bacilli</taxon>
        <taxon>Bacillales</taxon>
        <taxon>Paenibacillaceae</taxon>
        <taxon>Paenibacillus</taxon>
    </lineage>
</organism>
<dbReference type="SMART" id="SM00304">
    <property type="entry name" value="HAMP"/>
    <property type="match status" value="1"/>
</dbReference>
<evidence type="ECO:0000256" key="5">
    <source>
        <dbReference type="ARBA" id="ARBA00022553"/>
    </source>
</evidence>
<evidence type="ECO:0000313" key="15">
    <source>
        <dbReference type="EMBL" id="QGQ98367.1"/>
    </source>
</evidence>
<dbReference type="GO" id="GO:0005886">
    <property type="term" value="C:plasma membrane"/>
    <property type="evidence" value="ECO:0007669"/>
    <property type="project" value="UniProtKB-SubCell"/>
</dbReference>
<dbReference type="OrthoDB" id="9809348at2"/>
<dbReference type="SUPFAM" id="SSF158472">
    <property type="entry name" value="HAMP domain-like"/>
    <property type="match status" value="1"/>
</dbReference>
<dbReference type="InterPro" id="IPR003660">
    <property type="entry name" value="HAMP_dom"/>
</dbReference>
<keyword evidence="4" id="KW-1003">Cell membrane</keyword>
<comment type="catalytic activity">
    <reaction evidence="1">
        <text>ATP + protein L-histidine = ADP + protein N-phospho-L-histidine.</text>
        <dbReference type="EC" id="2.7.13.3"/>
    </reaction>
</comment>
<evidence type="ECO:0000256" key="8">
    <source>
        <dbReference type="ARBA" id="ARBA00022777"/>
    </source>
</evidence>
<keyword evidence="12" id="KW-0812">Transmembrane</keyword>
<dbReference type="Pfam" id="PF00672">
    <property type="entry name" value="HAMP"/>
    <property type="match status" value="1"/>
</dbReference>
<evidence type="ECO:0000259" key="14">
    <source>
        <dbReference type="PROSITE" id="PS50885"/>
    </source>
</evidence>
<dbReference type="KEGG" id="ppsc:EHS13_27520"/>
<dbReference type="PROSITE" id="PS50885">
    <property type="entry name" value="HAMP"/>
    <property type="match status" value="1"/>
</dbReference>
<dbReference type="PROSITE" id="PS50109">
    <property type="entry name" value="HIS_KIN"/>
    <property type="match status" value="1"/>
</dbReference>
<evidence type="ECO:0000256" key="6">
    <source>
        <dbReference type="ARBA" id="ARBA00022679"/>
    </source>
</evidence>
<evidence type="ECO:0000256" key="10">
    <source>
        <dbReference type="ARBA" id="ARBA00023012"/>
    </source>
</evidence>
<dbReference type="InterPro" id="IPR003594">
    <property type="entry name" value="HATPase_dom"/>
</dbReference>
<dbReference type="PANTHER" id="PTHR34220">
    <property type="entry name" value="SENSOR HISTIDINE KINASE YPDA"/>
    <property type="match status" value="1"/>
</dbReference>
<evidence type="ECO:0000256" key="1">
    <source>
        <dbReference type="ARBA" id="ARBA00000085"/>
    </source>
</evidence>
<keyword evidence="6" id="KW-0808">Transferase</keyword>
<keyword evidence="7" id="KW-0547">Nucleotide-binding</keyword>
<feature type="domain" description="Histidine kinase" evidence="13">
    <location>
        <begin position="477"/>
        <end position="579"/>
    </location>
</feature>
<dbReference type="Proteomes" id="UP000426246">
    <property type="component" value="Chromosome"/>
</dbReference>
<evidence type="ECO:0000256" key="7">
    <source>
        <dbReference type="ARBA" id="ARBA00022741"/>
    </source>
</evidence>
<reference evidence="16" key="1">
    <citation type="submission" date="2018-11" db="EMBL/GenBank/DDBJ databases">
        <title>Complete genome sequence of Paenibacillus sp. ML311-T8.</title>
        <authorList>
            <person name="Nam Y.-D."/>
            <person name="Kang J."/>
            <person name="Chung W.-H."/>
            <person name="Park Y.S."/>
        </authorList>
    </citation>
    <scope>NUCLEOTIDE SEQUENCE [LARGE SCALE GENOMIC DNA]</scope>
    <source>
        <strain evidence="16">ML311-T8</strain>
    </source>
</reference>
<feature type="transmembrane region" description="Helical" evidence="12">
    <location>
        <begin position="18"/>
        <end position="37"/>
    </location>
</feature>
<keyword evidence="11 12" id="KW-0472">Membrane</keyword>
<dbReference type="InterPro" id="IPR005467">
    <property type="entry name" value="His_kinase_dom"/>
</dbReference>
<feature type="transmembrane region" description="Helical" evidence="12">
    <location>
        <begin position="297"/>
        <end position="320"/>
    </location>
</feature>
<accession>A0A6B8RR86</accession>
<evidence type="ECO:0000256" key="3">
    <source>
        <dbReference type="ARBA" id="ARBA00012438"/>
    </source>
</evidence>
<name>A0A6B8RR86_9BACL</name>
<dbReference type="InterPro" id="IPR036890">
    <property type="entry name" value="HATPase_C_sf"/>
</dbReference>
<dbReference type="EC" id="2.7.13.3" evidence="3"/>
<dbReference type="PANTHER" id="PTHR34220:SF7">
    <property type="entry name" value="SENSOR HISTIDINE KINASE YPDA"/>
    <property type="match status" value="1"/>
</dbReference>
<keyword evidence="10" id="KW-0902">Two-component regulatory system</keyword>
<dbReference type="EMBL" id="CP034235">
    <property type="protein sequence ID" value="QGQ98367.1"/>
    <property type="molecule type" value="Genomic_DNA"/>
</dbReference>
<dbReference type="RefSeq" id="WP_155703472.1">
    <property type="nucleotide sequence ID" value="NZ_CP034235.1"/>
</dbReference>
<evidence type="ECO:0000256" key="4">
    <source>
        <dbReference type="ARBA" id="ARBA00022475"/>
    </source>
</evidence>
<evidence type="ECO:0000256" key="12">
    <source>
        <dbReference type="SAM" id="Phobius"/>
    </source>
</evidence>
<keyword evidence="12" id="KW-1133">Transmembrane helix</keyword>
<dbReference type="SMART" id="SM00387">
    <property type="entry name" value="HATPase_c"/>
    <property type="match status" value="1"/>
</dbReference>
<dbReference type="Gene3D" id="6.10.340.10">
    <property type="match status" value="1"/>
</dbReference>
<dbReference type="SUPFAM" id="SSF55874">
    <property type="entry name" value="ATPase domain of HSP90 chaperone/DNA topoisomerase II/histidine kinase"/>
    <property type="match status" value="1"/>
</dbReference>
<dbReference type="InterPro" id="IPR050640">
    <property type="entry name" value="Bact_2-comp_sensor_kinase"/>
</dbReference>